<dbReference type="SUPFAM" id="SSF52540">
    <property type="entry name" value="P-loop containing nucleoside triphosphate hydrolases"/>
    <property type="match status" value="1"/>
</dbReference>
<dbReference type="NCBIfam" id="NF009884">
    <property type="entry name" value="PRK13343.1"/>
    <property type="match status" value="1"/>
</dbReference>
<dbReference type="HAMAP" id="MF_01346">
    <property type="entry name" value="ATP_synth_alpha_bact"/>
    <property type="match status" value="1"/>
</dbReference>
<evidence type="ECO:0000256" key="6">
    <source>
        <dbReference type="ARBA" id="ARBA00022967"/>
    </source>
</evidence>
<dbReference type="Pfam" id="PF00306">
    <property type="entry name" value="ATP-synt_ab_C"/>
    <property type="match status" value="1"/>
</dbReference>
<evidence type="ECO:0000313" key="15">
    <source>
        <dbReference type="EMBL" id="PIP22811.1"/>
    </source>
</evidence>
<dbReference type="CDD" id="cd01132">
    <property type="entry name" value="F1-ATPase_alpha_CD"/>
    <property type="match status" value="1"/>
</dbReference>
<evidence type="ECO:0000256" key="10">
    <source>
        <dbReference type="ARBA" id="ARBA00023310"/>
    </source>
</evidence>
<dbReference type="InterPro" id="IPR023366">
    <property type="entry name" value="ATP_synth_asu-like_sf"/>
</dbReference>
<dbReference type="InterPro" id="IPR038376">
    <property type="entry name" value="ATP_synth_asu_C_sf"/>
</dbReference>
<feature type="domain" description="ATPase F1/V1/A1 complex alpha/beta subunit N-terminal" evidence="14">
    <location>
        <begin position="22"/>
        <end position="89"/>
    </location>
</feature>
<evidence type="ECO:0000256" key="1">
    <source>
        <dbReference type="ARBA" id="ARBA00004370"/>
    </source>
</evidence>
<keyword evidence="4 11" id="KW-0547">Nucleotide-binding</keyword>
<dbReference type="Gene3D" id="2.40.30.20">
    <property type="match status" value="1"/>
</dbReference>
<reference evidence="15 16" key="1">
    <citation type="submission" date="2017-09" db="EMBL/GenBank/DDBJ databases">
        <title>Depth-based differentiation of microbial function through sediment-hosted aquifers and enrichment of novel symbionts in the deep terrestrial subsurface.</title>
        <authorList>
            <person name="Probst A.J."/>
            <person name="Ladd B."/>
            <person name="Jarett J.K."/>
            <person name="Geller-Mcgrath D.E."/>
            <person name="Sieber C.M."/>
            <person name="Emerson J.B."/>
            <person name="Anantharaman K."/>
            <person name="Thomas B.C."/>
            <person name="Malmstrom R."/>
            <person name="Stieglmeier M."/>
            <person name="Klingl A."/>
            <person name="Woyke T."/>
            <person name="Ryan C.M."/>
            <person name="Banfield J.F."/>
        </authorList>
    </citation>
    <scope>NUCLEOTIDE SEQUENCE [LARGE SCALE GENOMIC DNA]</scope>
    <source>
        <strain evidence="15">CG23_combo_of_CG06-09_8_20_14_all_39_17</strain>
    </source>
</reference>
<evidence type="ECO:0000256" key="3">
    <source>
        <dbReference type="ARBA" id="ARBA00022448"/>
    </source>
</evidence>
<comment type="function">
    <text evidence="11">Produces ATP from ADP in the presence of a proton gradient across the membrane. The alpha chain is a regulatory subunit.</text>
</comment>
<sequence length="506" mass="57215">MDIINRLKEEIERMDTLPRKEDVGEVVEVKDGVLKIRGLLNAENQEVITIENNGQEKKGLIVSVEEENVGAILFDNCENIKQGDIVRGTKKTLFVPVGEEFLGRVINAIGKPIDGKEKINAQDFYPAEKIAPSVMEREPISTPLYTGIKIIDSLIPVGRGQRELFLGDRSVPKTDIALDVILNQKNEQNRPICIYVEIGGREANLSQQIKFLKEKGALDYTIIVSASSSSPSSLRYLAPYTGMAMAEYFRDKGKDVLIIFDNLTNHAFSWREISLILRRPPGREAYPGDIFYLHSRLLERAGRFSEKWNNGSITALPIIETLEGNISAYIPTNVISICDGQIYFDNNLYLKGDRPGINIGLSVSRVGSSAQTKAMKRVSGNLKLELAQFRELENFLQFVDEVDPETKEKIEKGRILVKALSQKEHEPLSFEKQTVIIFAAVKGLLSKLKTENDVRKFERDFYYEIEQKNPGIFRDIKEKKELSPGNEAELEVIIKNILERHELSEN</sequence>
<dbReference type="Gene3D" id="1.20.150.20">
    <property type="entry name" value="ATP synthase alpha/beta chain, C-terminal domain"/>
    <property type="match status" value="1"/>
</dbReference>
<comment type="similarity">
    <text evidence="2 11">Belongs to the ATPase alpha/beta chains family.</text>
</comment>
<evidence type="ECO:0000256" key="8">
    <source>
        <dbReference type="ARBA" id="ARBA00023136"/>
    </source>
</evidence>
<dbReference type="NCBIfam" id="TIGR00962">
    <property type="entry name" value="atpA"/>
    <property type="match status" value="1"/>
</dbReference>
<dbReference type="InterPro" id="IPR000194">
    <property type="entry name" value="ATPase_F1/V1/A1_a/bsu_nucl-bd"/>
</dbReference>
<keyword evidence="10 11" id="KW-0066">ATP synthesis</keyword>
<dbReference type="Pfam" id="PF02874">
    <property type="entry name" value="ATP-synt_ab_N"/>
    <property type="match status" value="1"/>
</dbReference>
<evidence type="ECO:0000256" key="7">
    <source>
        <dbReference type="ARBA" id="ARBA00023065"/>
    </source>
</evidence>
<evidence type="ECO:0000259" key="12">
    <source>
        <dbReference type="Pfam" id="PF00006"/>
    </source>
</evidence>
<evidence type="ECO:0000256" key="11">
    <source>
        <dbReference type="HAMAP-Rule" id="MF_01346"/>
    </source>
</evidence>
<dbReference type="InterPro" id="IPR000793">
    <property type="entry name" value="ATP_synth_asu_C"/>
</dbReference>
<evidence type="ECO:0000259" key="14">
    <source>
        <dbReference type="Pfam" id="PF02874"/>
    </source>
</evidence>
<dbReference type="FunFam" id="3.40.50.300:FF:000002">
    <property type="entry name" value="ATP synthase subunit alpha"/>
    <property type="match status" value="1"/>
</dbReference>
<dbReference type="SUPFAM" id="SSF50615">
    <property type="entry name" value="N-terminal domain of alpha and beta subunits of F1 ATP synthase"/>
    <property type="match status" value="1"/>
</dbReference>
<comment type="subcellular location">
    <subcellularLocation>
        <location evidence="11">Cell membrane</location>
        <topology evidence="11">Peripheral membrane protein</topology>
    </subcellularLocation>
    <subcellularLocation>
        <location evidence="1">Membrane</location>
    </subcellularLocation>
</comment>
<dbReference type="EC" id="7.1.2.2" evidence="11"/>
<evidence type="ECO:0000313" key="16">
    <source>
        <dbReference type="Proteomes" id="UP000229976"/>
    </source>
</evidence>
<evidence type="ECO:0000256" key="2">
    <source>
        <dbReference type="ARBA" id="ARBA00008936"/>
    </source>
</evidence>
<dbReference type="InterPro" id="IPR005294">
    <property type="entry name" value="ATP_synth_F1_asu"/>
</dbReference>
<dbReference type="GO" id="GO:0005886">
    <property type="term" value="C:plasma membrane"/>
    <property type="evidence" value="ECO:0007669"/>
    <property type="project" value="UniProtKB-SubCell"/>
</dbReference>
<dbReference type="AlphaFoldDB" id="A0A2G9YWG1"/>
<keyword evidence="5 11" id="KW-0067">ATP-binding</keyword>
<dbReference type="Proteomes" id="UP000229976">
    <property type="component" value="Unassembled WGS sequence"/>
</dbReference>
<dbReference type="EMBL" id="PCRO01000026">
    <property type="protein sequence ID" value="PIP22811.1"/>
    <property type="molecule type" value="Genomic_DNA"/>
</dbReference>
<protein>
    <recommendedName>
        <fullName evidence="11">ATP synthase subunit alpha</fullName>
        <ecNumber evidence="11">7.1.2.2</ecNumber>
    </recommendedName>
    <alternativeName>
        <fullName evidence="11">ATP synthase F1 sector subunit alpha</fullName>
    </alternativeName>
    <alternativeName>
        <fullName evidence="11">F-ATPase subunit alpha</fullName>
    </alternativeName>
</protein>
<keyword evidence="11" id="KW-1003">Cell membrane</keyword>
<evidence type="ECO:0000256" key="9">
    <source>
        <dbReference type="ARBA" id="ARBA00023196"/>
    </source>
</evidence>
<keyword evidence="7 11" id="KW-0406">Ion transport</keyword>
<comment type="caution">
    <text evidence="11">Lacks conserved residue(s) required for the propagation of feature annotation.</text>
</comment>
<dbReference type="GO" id="GO:0045259">
    <property type="term" value="C:proton-transporting ATP synthase complex"/>
    <property type="evidence" value="ECO:0007669"/>
    <property type="project" value="UniProtKB-KW"/>
</dbReference>
<accession>A0A2G9YWG1</accession>
<dbReference type="GO" id="GO:0043531">
    <property type="term" value="F:ADP binding"/>
    <property type="evidence" value="ECO:0007669"/>
    <property type="project" value="TreeGrafter"/>
</dbReference>
<keyword evidence="9 11" id="KW-0139">CF(1)</keyword>
<organism evidence="15 16">
    <name type="scientific">Candidatus Nealsonbacteria bacterium CG23_combo_of_CG06-09_8_20_14_all_39_17</name>
    <dbReference type="NCBI Taxonomy" id="1974722"/>
    <lineage>
        <taxon>Bacteria</taxon>
        <taxon>Candidatus Nealsoniibacteriota</taxon>
    </lineage>
</organism>
<keyword evidence="6 11" id="KW-1278">Translocase</keyword>
<comment type="catalytic activity">
    <reaction evidence="11">
        <text>ATP + H2O + 4 H(+)(in) = ADP + phosphate + 5 H(+)(out)</text>
        <dbReference type="Rhea" id="RHEA:57720"/>
        <dbReference type="ChEBI" id="CHEBI:15377"/>
        <dbReference type="ChEBI" id="CHEBI:15378"/>
        <dbReference type="ChEBI" id="CHEBI:30616"/>
        <dbReference type="ChEBI" id="CHEBI:43474"/>
        <dbReference type="ChEBI" id="CHEBI:456216"/>
        <dbReference type="EC" id="7.1.2.2"/>
    </reaction>
</comment>
<dbReference type="CDD" id="cd18113">
    <property type="entry name" value="ATP-synt_F1_alpha_C"/>
    <property type="match status" value="1"/>
</dbReference>
<dbReference type="Gene3D" id="3.40.50.300">
    <property type="entry name" value="P-loop containing nucleotide triphosphate hydrolases"/>
    <property type="match status" value="1"/>
</dbReference>
<keyword evidence="3 11" id="KW-0813">Transport</keyword>
<evidence type="ECO:0000259" key="13">
    <source>
        <dbReference type="Pfam" id="PF00306"/>
    </source>
</evidence>
<dbReference type="InterPro" id="IPR033732">
    <property type="entry name" value="ATP_synth_F1_a_nt-bd_dom"/>
</dbReference>
<keyword evidence="8 11" id="KW-0472">Membrane</keyword>
<dbReference type="GO" id="GO:0005524">
    <property type="term" value="F:ATP binding"/>
    <property type="evidence" value="ECO:0007669"/>
    <property type="project" value="UniProtKB-UniRule"/>
</dbReference>
<name>A0A2G9YWG1_9BACT</name>
<evidence type="ECO:0000256" key="4">
    <source>
        <dbReference type="ARBA" id="ARBA00022741"/>
    </source>
</evidence>
<feature type="domain" description="ATP synthase alpha subunit C-terminal" evidence="13">
    <location>
        <begin position="371"/>
        <end position="496"/>
    </location>
</feature>
<dbReference type="GO" id="GO:0046933">
    <property type="term" value="F:proton-transporting ATP synthase activity, rotational mechanism"/>
    <property type="evidence" value="ECO:0007669"/>
    <property type="project" value="UniProtKB-UniRule"/>
</dbReference>
<dbReference type="SUPFAM" id="SSF47917">
    <property type="entry name" value="C-terminal domain of alpha and beta subunits of F1 ATP synthase"/>
    <property type="match status" value="1"/>
</dbReference>
<gene>
    <name evidence="11" type="primary">atpA</name>
    <name evidence="15" type="ORF">COX37_02010</name>
</gene>
<dbReference type="PANTHER" id="PTHR48082">
    <property type="entry name" value="ATP SYNTHASE SUBUNIT ALPHA, MITOCHONDRIAL"/>
    <property type="match status" value="1"/>
</dbReference>
<proteinExistence type="inferred from homology"/>
<evidence type="ECO:0000256" key="5">
    <source>
        <dbReference type="ARBA" id="ARBA00022840"/>
    </source>
</evidence>
<comment type="caution">
    <text evidence="15">The sequence shown here is derived from an EMBL/GenBank/DDBJ whole genome shotgun (WGS) entry which is preliminary data.</text>
</comment>
<dbReference type="InterPro" id="IPR004100">
    <property type="entry name" value="ATPase_F1/V1/A1_a/bsu_N"/>
</dbReference>
<feature type="domain" description="ATPase F1/V1/A1 complex alpha/beta subunit nucleotide-binding" evidence="12">
    <location>
        <begin position="147"/>
        <end position="364"/>
    </location>
</feature>
<feature type="site" description="Required for activity" evidence="11">
    <location>
        <position position="362"/>
    </location>
</feature>
<keyword evidence="11" id="KW-0375">Hydrogen ion transport</keyword>
<dbReference type="PANTHER" id="PTHR48082:SF2">
    <property type="entry name" value="ATP SYNTHASE SUBUNIT ALPHA, MITOCHONDRIAL"/>
    <property type="match status" value="1"/>
</dbReference>
<dbReference type="Pfam" id="PF00006">
    <property type="entry name" value="ATP-synt_ab"/>
    <property type="match status" value="1"/>
</dbReference>
<dbReference type="InterPro" id="IPR027417">
    <property type="entry name" value="P-loop_NTPase"/>
</dbReference>
<dbReference type="InterPro" id="IPR036121">
    <property type="entry name" value="ATPase_F1/V1/A1_a/bsu_N_sf"/>
</dbReference>